<evidence type="ECO:0000313" key="3">
    <source>
        <dbReference type="Proteomes" id="UP000078389"/>
    </source>
</evidence>
<dbReference type="AlphaFoldDB" id="A0A178I220"/>
<dbReference type="PANTHER" id="PTHR42792">
    <property type="entry name" value="FLAGELLIN"/>
    <property type="match status" value="1"/>
</dbReference>
<protein>
    <submittedName>
        <fullName evidence="2">Uncharacterized protein</fullName>
    </submittedName>
</protein>
<evidence type="ECO:0000313" key="2">
    <source>
        <dbReference type="EMBL" id="OAM78760.1"/>
    </source>
</evidence>
<name>A0A178I220_9HYPH</name>
<dbReference type="STRING" id="1770058.A3840_05380"/>
<dbReference type="RefSeq" id="WP_067453022.1">
    <property type="nucleotide sequence ID" value="NZ_LVVY01000067.1"/>
</dbReference>
<dbReference type="InterPro" id="IPR001492">
    <property type="entry name" value="Flagellin"/>
</dbReference>
<organism evidence="2 3">
    <name type="scientific">Devosia elaeis</name>
    <dbReference type="NCBI Taxonomy" id="1770058"/>
    <lineage>
        <taxon>Bacteria</taxon>
        <taxon>Pseudomonadati</taxon>
        <taxon>Pseudomonadota</taxon>
        <taxon>Alphaproteobacteria</taxon>
        <taxon>Hyphomicrobiales</taxon>
        <taxon>Devosiaceae</taxon>
        <taxon>Devosia</taxon>
    </lineage>
</organism>
<keyword evidence="3" id="KW-1185">Reference proteome</keyword>
<feature type="coiled-coil region" evidence="1">
    <location>
        <begin position="607"/>
        <end position="634"/>
    </location>
</feature>
<dbReference type="GO" id="GO:0005198">
    <property type="term" value="F:structural molecule activity"/>
    <property type="evidence" value="ECO:0007669"/>
    <property type="project" value="InterPro"/>
</dbReference>
<dbReference type="Gene3D" id="1.20.1330.10">
    <property type="entry name" value="f41 fragment of flagellin, N-terminal domain"/>
    <property type="match status" value="1"/>
</dbReference>
<dbReference type="SUPFAM" id="SSF64518">
    <property type="entry name" value="Phase 1 flagellin"/>
    <property type="match status" value="1"/>
</dbReference>
<reference evidence="2 3" key="1">
    <citation type="submission" date="2016-03" db="EMBL/GenBank/DDBJ databases">
        <title>Genome sequencing of Devosia sp. S37.</title>
        <authorList>
            <person name="Mohd Nor M."/>
        </authorList>
    </citation>
    <scope>NUCLEOTIDE SEQUENCE [LARGE SCALE GENOMIC DNA]</scope>
    <source>
        <strain evidence="2 3">S37</strain>
    </source>
</reference>
<dbReference type="GO" id="GO:0009288">
    <property type="term" value="C:bacterial-type flagellum"/>
    <property type="evidence" value="ECO:0007669"/>
    <property type="project" value="InterPro"/>
</dbReference>
<dbReference type="OrthoDB" id="7312911at2"/>
<dbReference type="EMBL" id="LVVY01000067">
    <property type="protein sequence ID" value="OAM78760.1"/>
    <property type="molecule type" value="Genomic_DNA"/>
</dbReference>
<dbReference type="PANTHER" id="PTHR42792:SF1">
    <property type="entry name" value="FLAGELLAR HOOK-ASSOCIATED PROTEIN 3"/>
    <property type="match status" value="1"/>
</dbReference>
<comment type="caution">
    <text evidence="2">The sequence shown here is derived from an EMBL/GenBank/DDBJ whole genome shotgun (WGS) entry which is preliminary data.</text>
</comment>
<accession>A0A178I220</accession>
<proteinExistence type="predicted"/>
<keyword evidence="1" id="KW-0175">Coiled coil</keyword>
<gene>
    <name evidence="2" type="ORF">A3840_05380</name>
</gene>
<evidence type="ECO:0000256" key="1">
    <source>
        <dbReference type="SAM" id="Coils"/>
    </source>
</evidence>
<sequence length="666" mass="70107">MIVNKSMFPLQTGFGVISKMQDKFAMLQMQLGTGMKAQTLADMGRDLPVSLSVRSRLSTISGYNASIEQVSLRLTFYDNALSRMDKIESEARNAARQGQYGTNNINISTIAAQSRARLDEMVTMLNSDVGGRYLFGGAVTDKAPLPDTDTLLFGAGGRAGYQTIVTERKAADAGADGRGRLGASIDPLTPHIVSVAEDGVHPFGFKLSTISTTSGAVSVTQPQPGVAPQGDRVSITFAPPPAEQIRPGQTITMGFTLPDGTETQITLTATDAANATGAPGEFVIGADDDPDIAAAQTAQAFTDAFHARLEQVAESELAAASTFAAAENFFNAAGEPVLRVSGDPATATALRVASPNDTIMWYTGQSAAVSAVGMGRLEAGRTYDALTATAQVSLTEKVPVSAAHGFRIANAVTTVSDGGTSPATTHVAGSPASMSVAFDGTEQPGDSITLTLREPAPSNRSREVTLTAVSGKAGPGQFTIGGSVEETAANFEKAMLRSVTEAAADAEGNPRQSVSALVEDSGRVNYGMQANESGYLRMMRSFAAMSVETYPEITNASDPNAPDLDPAKHRFDAMARRQQLELSEARNVERGSIELVAMEIGVAWSAMNAAQERHTNYKAQLDNLLSDVETVSKENVAMEIMALQTRLTASYQVTAMVSKLSLVNFL</sequence>
<dbReference type="Proteomes" id="UP000078389">
    <property type="component" value="Unassembled WGS sequence"/>
</dbReference>